<keyword evidence="3" id="KW-1185">Reference proteome</keyword>
<accession>A0A419R1U0</accession>
<feature type="transmembrane region" description="Helical" evidence="1">
    <location>
        <begin position="41"/>
        <end position="63"/>
    </location>
</feature>
<reference evidence="2 3" key="1">
    <citation type="submission" date="2018-09" db="EMBL/GenBank/DDBJ databases">
        <title>Altererythrobacter sp.Ery1 and Ery12, the genome sequencing of novel strains in genus Alterythrobacter.</title>
        <authorList>
            <person name="Cheng H."/>
            <person name="Wu Y.-H."/>
            <person name="Fang C."/>
            <person name="Xu X.-W."/>
        </authorList>
    </citation>
    <scope>NUCLEOTIDE SEQUENCE [LARGE SCALE GENOMIC DNA]</scope>
    <source>
        <strain evidence="2 3">Ery12</strain>
    </source>
</reference>
<dbReference type="AlphaFoldDB" id="A0A419R1U0"/>
<proteinExistence type="predicted"/>
<evidence type="ECO:0000313" key="3">
    <source>
        <dbReference type="Proteomes" id="UP000284322"/>
    </source>
</evidence>
<keyword evidence="1" id="KW-0472">Membrane</keyword>
<gene>
    <name evidence="2" type="ORF">D6858_07885</name>
</gene>
<evidence type="ECO:0000256" key="1">
    <source>
        <dbReference type="SAM" id="Phobius"/>
    </source>
</evidence>
<dbReference type="EMBL" id="RAHJ01000018">
    <property type="protein sequence ID" value="RJX67874.1"/>
    <property type="molecule type" value="Genomic_DNA"/>
</dbReference>
<organism evidence="2 3">
    <name type="scientific">Tsuneonella suprasediminis</name>
    <dbReference type="NCBI Taxonomy" id="2306996"/>
    <lineage>
        <taxon>Bacteria</taxon>
        <taxon>Pseudomonadati</taxon>
        <taxon>Pseudomonadota</taxon>
        <taxon>Alphaproteobacteria</taxon>
        <taxon>Sphingomonadales</taxon>
        <taxon>Erythrobacteraceae</taxon>
        <taxon>Tsuneonella</taxon>
    </lineage>
</organism>
<protein>
    <submittedName>
        <fullName evidence="2">Uncharacterized protein</fullName>
    </submittedName>
</protein>
<evidence type="ECO:0000313" key="2">
    <source>
        <dbReference type="EMBL" id="RJX67874.1"/>
    </source>
</evidence>
<keyword evidence="1" id="KW-1133">Transmembrane helix</keyword>
<comment type="caution">
    <text evidence="2">The sequence shown here is derived from an EMBL/GenBank/DDBJ whole genome shotgun (WGS) entry which is preliminary data.</text>
</comment>
<dbReference type="Proteomes" id="UP000284322">
    <property type="component" value="Unassembled WGS sequence"/>
</dbReference>
<keyword evidence="1" id="KW-0812">Transmembrane</keyword>
<name>A0A419R1U0_9SPHN</name>
<sequence length="80" mass="8518">MAITAALSEAVRANLHSVGLSAWYTPSTLQVLESLAIFEGAAIIASAITCASSIVFHCLGWLARARHPFHSAFALSYRLS</sequence>